<keyword evidence="6" id="KW-1185">Reference proteome</keyword>
<sequence length="487" mass="54886">DLLACTGIDNIAEAITLLELNNWDLVAAINGVIPQENGILQSQSEAADAAAGGAVSPPSSSSLSSSPPSSSTSAFCPVNASSRHIVERQPRMLNFRVEYRQRTVELVLEEGSTVGEIKQILETELGIPVSKMQLKGWKCGDVSDSTVMRSLHLPKNNSLYVLTPDIAPTASTSKNRHAGAMERDRTHPMFFIGSLEAASQEAFHGKARDRKLLAIYLYNDDSVLGNVFCSQMMCADSIVAYLSQNFITWAWDVTKEANKARLLTMCTRHFGSVVTQTIRTYKTDQFPLLLIVMGKRTSNEVLNVIQGNTTVDELMMRLMGAMEIFTAQQQEDIKDEDEREARETVKREQDEAYRVSLEADRKKREAQEREEAEQVRLERMRKEQEEEKEAIRLSLEQALPPEPEDSGEQISKLRIRTPSGEFLERRFQVSCKLQVLFDFVASKGYPFEEFKLLTTFPRRNITQLDPGSNLMEAKLFPQETLFLESKE</sequence>
<evidence type="ECO:0000313" key="5">
    <source>
        <dbReference type="Ensembl" id="ENSSLUP00000020104.1"/>
    </source>
</evidence>
<dbReference type="CDD" id="cd01771">
    <property type="entry name" value="UBX_UBXN3A"/>
    <property type="match status" value="1"/>
</dbReference>
<dbReference type="Gene3D" id="3.40.30.10">
    <property type="entry name" value="Glutaredoxin"/>
    <property type="match status" value="1"/>
</dbReference>
<feature type="compositionally biased region" description="Low complexity" evidence="2">
    <location>
        <begin position="50"/>
        <end position="74"/>
    </location>
</feature>
<evidence type="ECO:0000256" key="1">
    <source>
        <dbReference type="SAM" id="Coils"/>
    </source>
</evidence>
<dbReference type="GO" id="GO:0043130">
    <property type="term" value="F:ubiquitin binding"/>
    <property type="evidence" value="ECO:0007669"/>
    <property type="project" value="TreeGrafter"/>
</dbReference>
<dbReference type="Gene3D" id="3.10.20.90">
    <property type="entry name" value="Phosphatidylinositol 3-kinase Catalytic Subunit, Chain A, domain 1"/>
    <property type="match status" value="2"/>
</dbReference>
<organism evidence="5 6">
    <name type="scientific">Sander lucioperca</name>
    <name type="common">Pike-perch</name>
    <name type="synonym">Perca lucioperca</name>
    <dbReference type="NCBI Taxonomy" id="283035"/>
    <lineage>
        <taxon>Eukaryota</taxon>
        <taxon>Metazoa</taxon>
        <taxon>Chordata</taxon>
        <taxon>Craniata</taxon>
        <taxon>Vertebrata</taxon>
        <taxon>Euteleostomi</taxon>
        <taxon>Actinopterygii</taxon>
        <taxon>Neopterygii</taxon>
        <taxon>Teleostei</taxon>
        <taxon>Neoteleostei</taxon>
        <taxon>Acanthomorphata</taxon>
        <taxon>Eupercaria</taxon>
        <taxon>Perciformes</taxon>
        <taxon>Percoidei</taxon>
        <taxon>Percidae</taxon>
        <taxon>Luciopercinae</taxon>
        <taxon>Sander</taxon>
    </lineage>
</organism>
<dbReference type="Pfam" id="PF21021">
    <property type="entry name" value="FAF1"/>
    <property type="match status" value="1"/>
</dbReference>
<dbReference type="SMART" id="SM00594">
    <property type="entry name" value="UAS"/>
    <property type="match status" value="1"/>
</dbReference>
<proteinExistence type="predicted"/>
<dbReference type="SUPFAM" id="SSF54236">
    <property type="entry name" value="Ubiquitin-like"/>
    <property type="match status" value="2"/>
</dbReference>
<dbReference type="Proteomes" id="UP000694568">
    <property type="component" value="Unplaced"/>
</dbReference>
<dbReference type="InterPro" id="IPR044541">
    <property type="entry name" value="FAF1_UBA"/>
</dbReference>
<dbReference type="InterPro" id="IPR006577">
    <property type="entry name" value="UAS"/>
</dbReference>
<dbReference type="PROSITE" id="PS50033">
    <property type="entry name" value="UBX"/>
    <property type="match status" value="1"/>
</dbReference>
<dbReference type="InterPro" id="IPR050730">
    <property type="entry name" value="UBX_domain-protein"/>
</dbReference>
<evidence type="ECO:0000259" key="3">
    <source>
        <dbReference type="PROSITE" id="PS50033"/>
    </source>
</evidence>
<dbReference type="SMART" id="SM00166">
    <property type="entry name" value="UBX"/>
    <property type="match status" value="1"/>
</dbReference>
<feature type="compositionally biased region" description="Basic and acidic residues" evidence="2">
    <location>
        <begin position="339"/>
        <end position="350"/>
    </location>
</feature>
<dbReference type="GO" id="GO:0005634">
    <property type="term" value="C:nucleus"/>
    <property type="evidence" value="ECO:0007669"/>
    <property type="project" value="TreeGrafter"/>
</dbReference>
<keyword evidence="1" id="KW-0175">Coiled coil</keyword>
<dbReference type="GO" id="GO:0005783">
    <property type="term" value="C:endoplasmic reticulum"/>
    <property type="evidence" value="ECO:0007669"/>
    <property type="project" value="TreeGrafter"/>
</dbReference>
<dbReference type="SUPFAM" id="SSF52833">
    <property type="entry name" value="Thioredoxin-like"/>
    <property type="match status" value="1"/>
</dbReference>
<dbReference type="InterPro" id="IPR049483">
    <property type="entry name" value="FAF1_2-like_UAS"/>
</dbReference>
<dbReference type="PANTHER" id="PTHR23322:SF96">
    <property type="entry name" value="FAS-ASSOCIATED FACTOR 1"/>
    <property type="match status" value="1"/>
</dbReference>
<gene>
    <name evidence="5" type="primary">faf1</name>
</gene>
<dbReference type="InterPro" id="IPR033043">
    <property type="entry name" value="FAF1-like_UBX"/>
</dbReference>
<dbReference type="CDD" id="cd14413">
    <property type="entry name" value="UBA_FAF1"/>
    <property type="match status" value="1"/>
</dbReference>
<feature type="coiled-coil region" evidence="1">
    <location>
        <begin position="363"/>
        <end position="397"/>
    </location>
</feature>
<dbReference type="Ensembl" id="ENSSLUT00000020750.1">
    <property type="protein sequence ID" value="ENSSLUP00000020104.1"/>
    <property type="gene ID" value="ENSSLUG00000006755.1"/>
</dbReference>
<reference evidence="5" key="1">
    <citation type="submission" date="2025-08" db="UniProtKB">
        <authorList>
            <consortium name="Ensembl"/>
        </authorList>
    </citation>
    <scope>IDENTIFICATION</scope>
</reference>
<feature type="region of interest" description="Disordered" evidence="2">
    <location>
        <begin position="331"/>
        <end position="350"/>
    </location>
</feature>
<dbReference type="InterPro" id="IPR000626">
    <property type="entry name" value="Ubiquitin-like_dom"/>
</dbReference>
<evidence type="ECO:0000256" key="2">
    <source>
        <dbReference type="SAM" id="MobiDB-lite"/>
    </source>
</evidence>
<dbReference type="CDD" id="cd02990">
    <property type="entry name" value="UAS_FAF1"/>
    <property type="match status" value="1"/>
</dbReference>
<dbReference type="PROSITE" id="PS50053">
    <property type="entry name" value="UBIQUITIN_2"/>
    <property type="match status" value="1"/>
</dbReference>
<dbReference type="InterPro" id="IPR036249">
    <property type="entry name" value="Thioredoxin-like_sf"/>
</dbReference>
<dbReference type="InterPro" id="IPR029071">
    <property type="entry name" value="Ubiquitin-like_domsf"/>
</dbReference>
<accession>A0A8C9Y4U4</accession>
<feature type="domain" description="Ubiquitin-like" evidence="4">
    <location>
        <begin position="93"/>
        <end position="162"/>
    </location>
</feature>
<feature type="domain" description="UBX" evidence="3">
    <location>
        <begin position="406"/>
        <end position="483"/>
    </location>
</feature>
<dbReference type="InterPro" id="IPR001012">
    <property type="entry name" value="UBX_dom"/>
</dbReference>
<dbReference type="Gene3D" id="1.10.8.10">
    <property type="entry name" value="DNA helicase RuvA subunit, C-terminal domain"/>
    <property type="match status" value="1"/>
</dbReference>
<evidence type="ECO:0000259" key="4">
    <source>
        <dbReference type="PROSITE" id="PS50053"/>
    </source>
</evidence>
<name>A0A8C9Y4U4_SANLU</name>
<dbReference type="GO" id="GO:0051059">
    <property type="term" value="F:NF-kappaB binding"/>
    <property type="evidence" value="ECO:0007669"/>
    <property type="project" value="TreeGrafter"/>
</dbReference>
<reference evidence="5" key="2">
    <citation type="submission" date="2025-09" db="UniProtKB">
        <authorList>
            <consortium name="Ensembl"/>
        </authorList>
    </citation>
    <scope>IDENTIFICATION</scope>
</reference>
<dbReference type="PANTHER" id="PTHR23322">
    <property type="entry name" value="FAS-ASSOCIATED PROTEIN"/>
    <property type="match status" value="1"/>
</dbReference>
<dbReference type="Pfam" id="PF00789">
    <property type="entry name" value="UBX"/>
    <property type="match status" value="1"/>
</dbReference>
<evidence type="ECO:0000313" key="6">
    <source>
        <dbReference type="Proteomes" id="UP000694568"/>
    </source>
</evidence>
<dbReference type="GeneTree" id="ENSGT00940000154831"/>
<dbReference type="AlphaFoldDB" id="A0A8C9Y4U4"/>
<dbReference type="Pfam" id="PF14555">
    <property type="entry name" value="UBA_4"/>
    <property type="match status" value="1"/>
</dbReference>
<protein>
    <submittedName>
        <fullName evidence="5">Fas (TNFRSF6) associated factor 1</fullName>
    </submittedName>
</protein>
<dbReference type="GO" id="GO:0036503">
    <property type="term" value="P:ERAD pathway"/>
    <property type="evidence" value="ECO:0007669"/>
    <property type="project" value="TreeGrafter"/>
</dbReference>
<dbReference type="CDD" id="cd17129">
    <property type="entry name" value="Ubl1_FAF1"/>
    <property type="match status" value="1"/>
</dbReference>
<feature type="region of interest" description="Disordered" evidence="2">
    <location>
        <begin position="50"/>
        <end position="76"/>
    </location>
</feature>